<feature type="region of interest" description="Disordered" evidence="2">
    <location>
        <begin position="672"/>
        <end position="692"/>
    </location>
</feature>
<evidence type="ECO:0000256" key="1">
    <source>
        <dbReference type="ARBA" id="ARBA00022737"/>
    </source>
</evidence>
<keyword evidence="4" id="KW-1185">Reference proteome</keyword>
<accession>A0AAD7XN65</accession>
<name>A0AAD7XN65_9STRA</name>
<sequence length="692" mass="76922">MRPRWLHASRVLFKGRRGGSKAHLPRLGGGGGGGRPPPKKKRTQPLPPPPPPPPPRRKEEEEDDDDDGDLAWLEELQAEYEEIEKKNTPAAAAATRVEVSYSEARVAFRKCDDLSRPAPWLALLASARRARNFEDCLFIADAAFERLPEPFCRNEDGCADRLVSEVVRVAAATRRPAAAWATFEAAEVLGFCDPAGPETYAALMRCCAVQQLPERALNLLGDMRDLKVPRSPEVFAALLDAVAEAPQWHPTYARLVDEVLDEMQSEDIEPSPDVYRALINAAGRCGDARAAAHYFAEMKTRHGLRRDATLYAAVFAALARAQTVGQKFGTRRRALVVPPWTTLGVEPEAAVREAGDVSSDGVAPNVDNPEDAMVTGLGRRRRKDLKERKSLRQPVRFADRVAVDHFPPPPPPPTREEEQRRENPTTDEIARLLLSDEDVGGGFAVTKTSSAAVQNYEPLGAVTRLRELGNEPDLDDSAAGIYRRQERHIAAAEAIFEEMEAPATPATLNAFFSVYTEAMRRRRAREVAERLSVPGVFPNERTNRHLARMLARRGELEAARESLEDADIETIGLVLDAHARKGDLETASVLARRLVDAHAERARKGIGASDERPRTPKLVNSGVFLTWSRPRGPPERLLRAYRQLCRSRKVPQLPDLPIDPVLWRQDLARDKRDPKGRKWIRHKRAMTRAGGG</sequence>
<organism evidence="3 4">
    <name type="scientific">Chrysophaeum taylorii</name>
    <dbReference type="NCBI Taxonomy" id="2483200"/>
    <lineage>
        <taxon>Eukaryota</taxon>
        <taxon>Sar</taxon>
        <taxon>Stramenopiles</taxon>
        <taxon>Ochrophyta</taxon>
        <taxon>Pelagophyceae</taxon>
        <taxon>Pelagomonadales</taxon>
        <taxon>Pelagomonadaceae</taxon>
        <taxon>Chrysophaeum</taxon>
    </lineage>
</organism>
<feature type="compositionally biased region" description="Pro residues" evidence="2">
    <location>
        <begin position="45"/>
        <end position="54"/>
    </location>
</feature>
<dbReference type="Pfam" id="PF01535">
    <property type="entry name" value="PPR"/>
    <property type="match status" value="1"/>
</dbReference>
<evidence type="ECO:0000256" key="2">
    <source>
        <dbReference type="SAM" id="MobiDB-lite"/>
    </source>
</evidence>
<dbReference type="PANTHER" id="PTHR47447:SF17">
    <property type="entry name" value="OS12G0638900 PROTEIN"/>
    <property type="match status" value="1"/>
</dbReference>
<reference evidence="3" key="1">
    <citation type="submission" date="2023-01" db="EMBL/GenBank/DDBJ databases">
        <title>Metagenome sequencing of chrysophaentin producing Chrysophaeum taylorii.</title>
        <authorList>
            <person name="Davison J."/>
            <person name="Bewley C."/>
        </authorList>
    </citation>
    <scope>NUCLEOTIDE SEQUENCE</scope>
    <source>
        <strain evidence="3">NIES-1699</strain>
    </source>
</reference>
<dbReference type="EMBL" id="JAQMWT010000166">
    <property type="protein sequence ID" value="KAJ8608573.1"/>
    <property type="molecule type" value="Genomic_DNA"/>
</dbReference>
<dbReference type="InterPro" id="IPR011990">
    <property type="entry name" value="TPR-like_helical_dom_sf"/>
</dbReference>
<feature type="region of interest" description="Disordered" evidence="2">
    <location>
        <begin position="1"/>
        <end position="67"/>
    </location>
</feature>
<protein>
    <recommendedName>
        <fullName evidence="5">Pentacotripeptide-repeat region of PRORP domain-containing protein</fullName>
    </recommendedName>
</protein>
<dbReference type="Gene3D" id="1.25.40.10">
    <property type="entry name" value="Tetratricopeptide repeat domain"/>
    <property type="match status" value="2"/>
</dbReference>
<feature type="compositionally biased region" description="Basic residues" evidence="2">
    <location>
        <begin position="1"/>
        <end position="24"/>
    </location>
</feature>
<feature type="compositionally biased region" description="Basic residues" evidence="2">
    <location>
        <begin position="674"/>
        <end position="686"/>
    </location>
</feature>
<feature type="region of interest" description="Disordered" evidence="2">
    <location>
        <begin position="356"/>
        <end position="425"/>
    </location>
</feature>
<proteinExistence type="predicted"/>
<keyword evidence="1" id="KW-0677">Repeat</keyword>
<evidence type="ECO:0000313" key="4">
    <source>
        <dbReference type="Proteomes" id="UP001230188"/>
    </source>
</evidence>
<dbReference type="PANTHER" id="PTHR47447">
    <property type="entry name" value="OS03G0856100 PROTEIN"/>
    <property type="match status" value="1"/>
</dbReference>
<dbReference type="AlphaFoldDB" id="A0AAD7XN65"/>
<dbReference type="Proteomes" id="UP001230188">
    <property type="component" value="Unassembled WGS sequence"/>
</dbReference>
<dbReference type="InterPro" id="IPR002885">
    <property type="entry name" value="PPR_rpt"/>
</dbReference>
<evidence type="ECO:0000313" key="3">
    <source>
        <dbReference type="EMBL" id="KAJ8608573.1"/>
    </source>
</evidence>
<gene>
    <name evidence="3" type="ORF">CTAYLR_005981</name>
</gene>
<comment type="caution">
    <text evidence="3">The sequence shown here is derived from an EMBL/GenBank/DDBJ whole genome shotgun (WGS) entry which is preliminary data.</text>
</comment>
<evidence type="ECO:0008006" key="5">
    <source>
        <dbReference type="Google" id="ProtNLM"/>
    </source>
</evidence>
<dbReference type="Pfam" id="PF13812">
    <property type="entry name" value="PPR_3"/>
    <property type="match status" value="1"/>
</dbReference>
<feature type="compositionally biased region" description="Basic and acidic residues" evidence="2">
    <location>
        <begin position="414"/>
        <end position="425"/>
    </location>
</feature>